<protein>
    <submittedName>
        <fullName evidence="2">Uncharacterized protein</fullName>
    </submittedName>
</protein>
<accession>A0AAV7VM42</accession>
<dbReference type="Proteomes" id="UP001066276">
    <property type="component" value="Chromosome 2_1"/>
</dbReference>
<evidence type="ECO:0000313" key="3">
    <source>
        <dbReference type="Proteomes" id="UP001066276"/>
    </source>
</evidence>
<feature type="compositionally biased region" description="Basic and acidic residues" evidence="1">
    <location>
        <begin position="1"/>
        <end position="14"/>
    </location>
</feature>
<evidence type="ECO:0000313" key="2">
    <source>
        <dbReference type="EMBL" id="KAJ1201655.1"/>
    </source>
</evidence>
<proteinExistence type="predicted"/>
<comment type="caution">
    <text evidence="2">The sequence shown here is derived from an EMBL/GenBank/DDBJ whole genome shotgun (WGS) entry which is preliminary data.</text>
</comment>
<reference evidence="2" key="1">
    <citation type="journal article" date="2022" name="bioRxiv">
        <title>Sequencing and chromosome-scale assembly of the giantPleurodeles waltlgenome.</title>
        <authorList>
            <person name="Brown T."/>
            <person name="Elewa A."/>
            <person name="Iarovenko S."/>
            <person name="Subramanian E."/>
            <person name="Araus A.J."/>
            <person name="Petzold A."/>
            <person name="Susuki M."/>
            <person name="Suzuki K.-i.T."/>
            <person name="Hayashi T."/>
            <person name="Toyoda A."/>
            <person name="Oliveira C."/>
            <person name="Osipova E."/>
            <person name="Leigh N.D."/>
            <person name="Simon A."/>
            <person name="Yun M.H."/>
        </authorList>
    </citation>
    <scope>NUCLEOTIDE SEQUENCE</scope>
    <source>
        <strain evidence="2">20211129_DDA</strain>
        <tissue evidence="2">Liver</tissue>
    </source>
</reference>
<organism evidence="2 3">
    <name type="scientific">Pleurodeles waltl</name>
    <name type="common">Iberian ribbed newt</name>
    <dbReference type="NCBI Taxonomy" id="8319"/>
    <lineage>
        <taxon>Eukaryota</taxon>
        <taxon>Metazoa</taxon>
        <taxon>Chordata</taxon>
        <taxon>Craniata</taxon>
        <taxon>Vertebrata</taxon>
        <taxon>Euteleostomi</taxon>
        <taxon>Amphibia</taxon>
        <taxon>Batrachia</taxon>
        <taxon>Caudata</taxon>
        <taxon>Salamandroidea</taxon>
        <taxon>Salamandridae</taxon>
        <taxon>Pleurodelinae</taxon>
        <taxon>Pleurodeles</taxon>
    </lineage>
</organism>
<feature type="region of interest" description="Disordered" evidence="1">
    <location>
        <begin position="1"/>
        <end position="75"/>
    </location>
</feature>
<feature type="compositionally biased region" description="Basic and acidic residues" evidence="1">
    <location>
        <begin position="31"/>
        <end position="75"/>
    </location>
</feature>
<dbReference type="AlphaFoldDB" id="A0AAV7VM42"/>
<sequence>MPPVKDKTDRKTGERVVLAPDVVFQNKVRPKKEPEEETRKPEKPRRDKKEREDKRRLKGEEREGAEDPKGKEERE</sequence>
<evidence type="ECO:0000256" key="1">
    <source>
        <dbReference type="SAM" id="MobiDB-lite"/>
    </source>
</evidence>
<dbReference type="EMBL" id="JANPWB010000003">
    <property type="protein sequence ID" value="KAJ1201655.1"/>
    <property type="molecule type" value="Genomic_DNA"/>
</dbReference>
<name>A0AAV7VM42_PLEWA</name>
<keyword evidence="3" id="KW-1185">Reference proteome</keyword>
<gene>
    <name evidence="2" type="ORF">NDU88_005461</name>
</gene>